<sequence length="159" mass="17819">MTAAWDREVTVFLIGMRLNSFVRIRQWWPVFTAMPRMLREQSRDEDSGMLGYRLLWGGPRLAYLVQYWSSPEALHAYASASDKAHSPAWAAFNRRVREGGRAVGTWHETYVVPAGAHEAVYTNMPAFGLAAATEVVPVGRRGERAADRLAKRPGVSRSA</sequence>
<protein>
    <submittedName>
        <fullName evidence="1">DUF4188 domain-containing protein</fullName>
    </submittedName>
</protein>
<comment type="caution">
    <text evidence="1">The sequence shown here is derived from an EMBL/GenBank/DDBJ whole genome shotgun (WGS) entry which is preliminary data.</text>
</comment>
<keyword evidence="3" id="KW-1185">Reference proteome</keyword>
<evidence type="ECO:0000313" key="3">
    <source>
        <dbReference type="Proteomes" id="UP000268652"/>
    </source>
</evidence>
<name>A0A3A9W0Q2_9ACTN</name>
<dbReference type="Pfam" id="PF13826">
    <property type="entry name" value="Monooxy_af470-like"/>
    <property type="match status" value="1"/>
</dbReference>
<reference evidence="3 4" key="1">
    <citation type="submission" date="2018-09" db="EMBL/GenBank/DDBJ databases">
        <title>Streptomyces sp. nov. DS1-2, an endophytic actinomycete isolated from roots of Dendrobium scabrilingue.</title>
        <authorList>
            <person name="Kuncharoen N."/>
            <person name="Kudo T."/>
            <person name="Ohkuma M."/>
            <person name="Yuki M."/>
            <person name="Tanasupawat S."/>
        </authorList>
    </citation>
    <scope>NUCLEOTIDE SEQUENCE [LARGE SCALE GENOMIC DNA]</scope>
    <source>
        <strain evidence="1 4">AZ1-7</strain>
        <strain evidence="2 3">DS1-2</strain>
    </source>
</reference>
<evidence type="ECO:0000313" key="1">
    <source>
        <dbReference type="EMBL" id="RKN06738.1"/>
    </source>
</evidence>
<organism evidence="1 4">
    <name type="scientific">Streptomyces radicis</name>
    <dbReference type="NCBI Taxonomy" id="1750517"/>
    <lineage>
        <taxon>Bacteria</taxon>
        <taxon>Bacillati</taxon>
        <taxon>Actinomycetota</taxon>
        <taxon>Actinomycetes</taxon>
        <taxon>Kitasatosporales</taxon>
        <taxon>Streptomycetaceae</taxon>
        <taxon>Streptomyces</taxon>
    </lineage>
</organism>
<evidence type="ECO:0000313" key="4">
    <source>
        <dbReference type="Proteomes" id="UP000275024"/>
    </source>
</evidence>
<evidence type="ECO:0000313" key="2">
    <source>
        <dbReference type="EMBL" id="RKN19364.1"/>
    </source>
</evidence>
<dbReference type="EMBL" id="RBDY01000017">
    <property type="protein sequence ID" value="RKN19364.1"/>
    <property type="molecule type" value="Genomic_DNA"/>
</dbReference>
<dbReference type="EMBL" id="RBDX01000019">
    <property type="protein sequence ID" value="RKN06738.1"/>
    <property type="molecule type" value="Genomic_DNA"/>
</dbReference>
<dbReference type="InterPro" id="IPR025444">
    <property type="entry name" value="Monooxy_af470"/>
</dbReference>
<dbReference type="OrthoDB" id="7566033at2"/>
<proteinExistence type="predicted"/>
<gene>
    <name evidence="2" type="ORF">D7318_20575</name>
    <name evidence="1" type="ORF">D7319_21110</name>
</gene>
<dbReference type="Proteomes" id="UP000268652">
    <property type="component" value="Unassembled WGS sequence"/>
</dbReference>
<dbReference type="AlphaFoldDB" id="A0A3A9W0Q2"/>
<accession>A0A3A9W0Q2</accession>
<dbReference type="Proteomes" id="UP000275024">
    <property type="component" value="Unassembled WGS sequence"/>
</dbReference>